<sequence>MKLLYQQMLAFLGVIMVTLSVVSILFIQSTTNTVWENSFDQLEQYTSVLKDRSFTKVNATTYMINTQFLNDAEEILDQQHVHFIIYNADNQAMYPNERSRASRPIDASDWAELKKGNAVSIRELARNPADGSQQSMTIYYKPVFLSGKLLFVVGAFAPVEQIQTSIGKTERNILIAFILSMLAAVFISYFVARFQVSRINKLRRATHQVATGDYEVQLKLDGKADDEISGLATDFQNMVDSLKASEIEIKRQEDRRRQFMADAAHEMRTPLTTINGLLEGLAYDAIPEESKAKSIELMRNETNRLIRLVNENLDYEKIRTNQIMLSKVTFNAREDIDNIVSQLTQKATDANDHLVIEAADKVKVFADHDRFVQVMFNIVQNAIQFTQDGMITITAKNGYHQTEFAVSDTGIGMTPDQVKNIWERYYKADPSRKNTKYGESGLGLAIVHQLVMLHGGDIQVTSKAGEGTTFTFSFPDEETAPKTVELAQS</sequence>
<evidence type="ECO:0000259" key="10">
    <source>
        <dbReference type="PROSITE" id="PS50109"/>
    </source>
</evidence>
<dbReference type="Pfam" id="PF00672">
    <property type="entry name" value="HAMP"/>
    <property type="match status" value="1"/>
</dbReference>
<dbReference type="Gene3D" id="1.10.287.130">
    <property type="match status" value="1"/>
</dbReference>
<dbReference type="AlphaFoldDB" id="A0A0R2MST3"/>
<dbReference type="Pfam" id="PF00512">
    <property type="entry name" value="HisKA"/>
    <property type="match status" value="1"/>
</dbReference>
<dbReference type="PATRIC" id="fig|1293598.4.peg.1046"/>
<dbReference type="PRINTS" id="PR00344">
    <property type="entry name" value="BCTRLSENSOR"/>
</dbReference>
<evidence type="ECO:0000256" key="2">
    <source>
        <dbReference type="ARBA" id="ARBA00004370"/>
    </source>
</evidence>
<keyword evidence="8 9" id="KW-0472">Membrane</keyword>
<evidence type="ECO:0000256" key="1">
    <source>
        <dbReference type="ARBA" id="ARBA00000085"/>
    </source>
</evidence>
<dbReference type="Gene3D" id="6.10.340.10">
    <property type="match status" value="1"/>
</dbReference>
<dbReference type="FunFam" id="3.30.565.10:FF:000006">
    <property type="entry name" value="Sensor histidine kinase WalK"/>
    <property type="match status" value="1"/>
</dbReference>
<dbReference type="SUPFAM" id="SSF55874">
    <property type="entry name" value="ATPase domain of HSP90 chaperone/DNA topoisomerase II/histidine kinase"/>
    <property type="match status" value="1"/>
</dbReference>
<proteinExistence type="predicted"/>
<dbReference type="InterPro" id="IPR004358">
    <property type="entry name" value="Sig_transdc_His_kin-like_C"/>
</dbReference>
<keyword evidence="5" id="KW-0808">Transferase</keyword>
<dbReference type="InterPro" id="IPR003660">
    <property type="entry name" value="HAMP_dom"/>
</dbReference>
<dbReference type="Gene3D" id="3.30.565.10">
    <property type="entry name" value="Histidine kinase-like ATPase, C-terminal domain"/>
    <property type="match status" value="1"/>
</dbReference>
<feature type="domain" description="HAMP" evidence="11">
    <location>
        <begin position="193"/>
        <end position="247"/>
    </location>
</feature>
<organism evidence="12 13">
    <name type="scientific">Lacticaseibacillus saniviri JCM 17471 = DSM 24301</name>
    <dbReference type="NCBI Taxonomy" id="1293598"/>
    <lineage>
        <taxon>Bacteria</taxon>
        <taxon>Bacillati</taxon>
        <taxon>Bacillota</taxon>
        <taxon>Bacilli</taxon>
        <taxon>Lactobacillales</taxon>
        <taxon>Lactobacillaceae</taxon>
        <taxon>Lacticaseibacillus</taxon>
    </lineage>
</organism>
<dbReference type="PROSITE" id="PS50109">
    <property type="entry name" value="HIS_KIN"/>
    <property type="match status" value="1"/>
</dbReference>
<keyword evidence="4" id="KW-0597">Phosphoprotein</keyword>
<dbReference type="PROSITE" id="PS50885">
    <property type="entry name" value="HAMP"/>
    <property type="match status" value="1"/>
</dbReference>
<dbReference type="InterPro" id="IPR003594">
    <property type="entry name" value="HATPase_dom"/>
</dbReference>
<dbReference type="FunFam" id="1.10.287.130:FF:000001">
    <property type="entry name" value="Two-component sensor histidine kinase"/>
    <property type="match status" value="1"/>
</dbReference>
<keyword evidence="13" id="KW-1185">Reference proteome</keyword>
<evidence type="ECO:0000256" key="9">
    <source>
        <dbReference type="SAM" id="Phobius"/>
    </source>
</evidence>
<evidence type="ECO:0000256" key="6">
    <source>
        <dbReference type="ARBA" id="ARBA00022777"/>
    </source>
</evidence>
<evidence type="ECO:0000256" key="5">
    <source>
        <dbReference type="ARBA" id="ARBA00022679"/>
    </source>
</evidence>
<dbReference type="PANTHER" id="PTHR43711">
    <property type="entry name" value="TWO-COMPONENT HISTIDINE KINASE"/>
    <property type="match status" value="1"/>
</dbReference>
<keyword evidence="6 12" id="KW-0418">Kinase</keyword>
<comment type="caution">
    <text evidence="12">The sequence shown here is derived from an EMBL/GenBank/DDBJ whole genome shotgun (WGS) entry which is preliminary data.</text>
</comment>
<dbReference type="STRING" id="1293598.IV56_GL000995"/>
<evidence type="ECO:0000313" key="13">
    <source>
        <dbReference type="Proteomes" id="UP000050969"/>
    </source>
</evidence>
<dbReference type="CDD" id="cd06225">
    <property type="entry name" value="HAMP"/>
    <property type="match status" value="1"/>
</dbReference>
<gene>
    <name evidence="12" type="ORF">IV56_GL000995</name>
</gene>
<evidence type="ECO:0000256" key="7">
    <source>
        <dbReference type="ARBA" id="ARBA00023012"/>
    </source>
</evidence>
<evidence type="ECO:0000256" key="8">
    <source>
        <dbReference type="ARBA" id="ARBA00023136"/>
    </source>
</evidence>
<dbReference type="Pfam" id="PF02518">
    <property type="entry name" value="HATPase_c"/>
    <property type="match status" value="1"/>
</dbReference>
<keyword evidence="9" id="KW-1133">Transmembrane helix</keyword>
<dbReference type="InterPro" id="IPR005467">
    <property type="entry name" value="His_kinase_dom"/>
</dbReference>
<dbReference type="Proteomes" id="UP000050969">
    <property type="component" value="Unassembled WGS sequence"/>
</dbReference>
<comment type="subcellular location">
    <subcellularLocation>
        <location evidence="2">Membrane</location>
    </subcellularLocation>
</comment>
<dbReference type="SMART" id="SM00387">
    <property type="entry name" value="HATPase_c"/>
    <property type="match status" value="1"/>
</dbReference>
<keyword evidence="7" id="KW-0902">Two-component regulatory system</keyword>
<dbReference type="InterPro" id="IPR050736">
    <property type="entry name" value="Sensor_HK_Regulatory"/>
</dbReference>
<dbReference type="PANTHER" id="PTHR43711:SF1">
    <property type="entry name" value="HISTIDINE KINASE 1"/>
    <property type="match status" value="1"/>
</dbReference>
<dbReference type="GO" id="GO:0016020">
    <property type="term" value="C:membrane"/>
    <property type="evidence" value="ECO:0007669"/>
    <property type="project" value="UniProtKB-SubCell"/>
</dbReference>
<protein>
    <recommendedName>
        <fullName evidence="3">histidine kinase</fullName>
        <ecNumber evidence="3">2.7.13.3</ecNumber>
    </recommendedName>
</protein>
<evidence type="ECO:0000313" key="12">
    <source>
        <dbReference type="EMBL" id="KRO16553.1"/>
    </source>
</evidence>
<dbReference type="SMART" id="SM00388">
    <property type="entry name" value="HisKA"/>
    <property type="match status" value="1"/>
</dbReference>
<feature type="transmembrane region" description="Helical" evidence="9">
    <location>
        <begin position="9"/>
        <end position="27"/>
    </location>
</feature>
<dbReference type="InterPro" id="IPR036890">
    <property type="entry name" value="HATPase_C_sf"/>
</dbReference>
<feature type="transmembrane region" description="Helical" evidence="9">
    <location>
        <begin position="171"/>
        <end position="192"/>
    </location>
</feature>
<reference evidence="12 13" key="1">
    <citation type="journal article" date="2015" name="Genome Announc.">
        <title>Expanding the biotechnology potential of lactobacilli through comparative genomics of 213 strains and associated genera.</title>
        <authorList>
            <person name="Sun Z."/>
            <person name="Harris H.M."/>
            <person name="McCann A."/>
            <person name="Guo C."/>
            <person name="Argimon S."/>
            <person name="Zhang W."/>
            <person name="Yang X."/>
            <person name="Jeffery I.B."/>
            <person name="Cooney J.C."/>
            <person name="Kagawa T.F."/>
            <person name="Liu W."/>
            <person name="Song Y."/>
            <person name="Salvetti E."/>
            <person name="Wrobel A."/>
            <person name="Rasinkangas P."/>
            <person name="Parkhill J."/>
            <person name="Rea M.C."/>
            <person name="O'Sullivan O."/>
            <person name="Ritari J."/>
            <person name="Douillard F.P."/>
            <person name="Paul Ross R."/>
            <person name="Yang R."/>
            <person name="Briner A.E."/>
            <person name="Felis G.E."/>
            <person name="de Vos W.M."/>
            <person name="Barrangou R."/>
            <person name="Klaenhammer T.R."/>
            <person name="Caufield P.W."/>
            <person name="Cui Y."/>
            <person name="Zhang H."/>
            <person name="O'Toole P.W."/>
        </authorList>
    </citation>
    <scope>NUCLEOTIDE SEQUENCE [LARGE SCALE GENOMIC DNA]</scope>
    <source>
        <strain evidence="12 13">DSM 24301</strain>
    </source>
</reference>
<dbReference type="SUPFAM" id="SSF47384">
    <property type="entry name" value="Homodimeric domain of signal transducing histidine kinase"/>
    <property type="match status" value="1"/>
</dbReference>
<keyword evidence="9" id="KW-0812">Transmembrane</keyword>
<dbReference type="EMBL" id="JQCE01000035">
    <property type="protein sequence ID" value="KRO16553.1"/>
    <property type="molecule type" value="Genomic_DNA"/>
</dbReference>
<dbReference type="SMART" id="SM00304">
    <property type="entry name" value="HAMP"/>
    <property type="match status" value="1"/>
</dbReference>
<evidence type="ECO:0000256" key="4">
    <source>
        <dbReference type="ARBA" id="ARBA00022553"/>
    </source>
</evidence>
<comment type="catalytic activity">
    <reaction evidence="1">
        <text>ATP + protein L-histidine = ADP + protein N-phospho-L-histidine.</text>
        <dbReference type="EC" id="2.7.13.3"/>
    </reaction>
</comment>
<feature type="domain" description="Histidine kinase" evidence="10">
    <location>
        <begin position="262"/>
        <end position="478"/>
    </location>
</feature>
<dbReference type="InterPro" id="IPR036097">
    <property type="entry name" value="HisK_dim/P_sf"/>
</dbReference>
<dbReference type="EC" id="2.7.13.3" evidence="3"/>
<dbReference type="RefSeq" id="WP_056992925.1">
    <property type="nucleotide sequence ID" value="NZ_JQCE01000035.1"/>
</dbReference>
<dbReference type="SUPFAM" id="SSF158472">
    <property type="entry name" value="HAMP domain-like"/>
    <property type="match status" value="1"/>
</dbReference>
<accession>A0A0R2MST3</accession>
<evidence type="ECO:0000259" key="11">
    <source>
        <dbReference type="PROSITE" id="PS50885"/>
    </source>
</evidence>
<name>A0A0R2MST3_9LACO</name>
<dbReference type="InterPro" id="IPR003661">
    <property type="entry name" value="HisK_dim/P_dom"/>
</dbReference>
<dbReference type="GO" id="GO:0000155">
    <property type="term" value="F:phosphorelay sensor kinase activity"/>
    <property type="evidence" value="ECO:0007669"/>
    <property type="project" value="InterPro"/>
</dbReference>
<dbReference type="CDD" id="cd00082">
    <property type="entry name" value="HisKA"/>
    <property type="match status" value="1"/>
</dbReference>
<evidence type="ECO:0000256" key="3">
    <source>
        <dbReference type="ARBA" id="ARBA00012438"/>
    </source>
</evidence>